<dbReference type="InterPro" id="IPR059025">
    <property type="entry name" value="STB6_N"/>
</dbReference>
<dbReference type="Pfam" id="PF25995">
    <property type="entry name" value="STB6_N"/>
    <property type="match status" value="1"/>
</dbReference>
<feature type="region of interest" description="Disordered" evidence="1">
    <location>
        <begin position="499"/>
        <end position="534"/>
    </location>
</feature>
<dbReference type="STRING" id="47428.A0A284QZW6"/>
<evidence type="ECO:0000313" key="3">
    <source>
        <dbReference type="EMBL" id="SJL02003.1"/>
    </source>
</evidence>
<gene>
    <name evidence="3" type="ORF">ARMOST_05327</name>
</gene>
<feature type="compositionally biased region" description="Basic and acidic residues" evidence="1">
    <location>
        <begin position="392"/>
        <end position="402"/>
    </location>
</feature>
<organism evidence="3 4">
    <name type="scientific">Armillaria ostoyae</name>
    <name type="common">Armillaria root rot fungus</name>
    <dbReference type="NCBI Taxonomy" id="47428"/>
    <lineage>
        <taxon>Eukaryota</taxon>
        <taxon>Fungi</taxon>
        <taxon>Dikarya</taxon>
        <taxon>Basidiomycota</taxon>
        <taxon>Agaricomycotina</taxon>
        <taxon>Agaricomycetes</taxon>
        <taxon>Agaricomycetidae</taxon>
        <taxon>Agaricales</taxon>
        <taxon>Marasmiineae</taxon>
        <taxon>Physalacriaceae</taxon>
        <taxon>Armillaria</taxon>
    </lineage>
</organism>
<dbReference type="EMBL" id="FUEG01000003">
    <property type="protein sequence ID" value="SJL02003.1"/>
    <property type="molecule type" value="Genomic_DNA"/>
</dbReference>
<dbReference type="AlphaFoldDB" id="A0A284QZW6"/>
<dbReference type="GO" id="GO:0070822">
    <property type="term" value="C:Sin3-type complex"/>
    <property type="evidence" value="ECO:0007669"/>
    <property type="project" value="TreeGrafter"/>
</dbReference>
<reference evidence="4" key="1">
    <citation type="journal article" date="2017" name="Nat. Ecol. Evol.">
        <title>Genome expansion and lineage-specific genetic innovations in the forest pathogenic fungi Armillaria.</title>
        <authorList>
            <person name="Sipos G."/>
            <person name="Prasanna A.N."/>
            <person name="Walter M.C."/>
            <person name="O'Connor E."/>
            <person name="Balint B."/>
            <person name="Krizsan K."/>
            <person name="Kiss B."/>
            <person name="Hess J."/>
            <person name="Varga T."/>
            <person name="Slot J."/>
            <person name="Riley R."/>
            <person name="Boka B."/>
            <person name="Rigling D."/>
            <person name="Barry K."/>
            <person name="Lee J."/>
            <person name="Mihaltcheva S."/>
            <person name="LaButti K."/>
            <person name="Lipzen A."/>
            <person name="Waldron R."/>
            <person name="Moloney N.M."/>
            <person name="Sperisen C."/>
            <person name="Kredics L."/>
            <person name="Vagvoelgyi C."/>
            <person name="Patrignani A."/>
            <person name="Fitzpatrick D."/>
            <person name="Nagy I."/>
            <person name="Doyle S."/>
            <person name="Anderson J.B."/>
            <person name="Grigoriev I.V."/>
            <person name="Gueldener U."/>
            <person name="Muensterkoetter M."/>
            <person name="Nagy L.G."/>
        </authorList>
    </citation>
    <scope>NUCLEOTIDE SEQUENCE [LARGE SCALE GENOMIC DNA]</scope>
    <source>
        <strain evidence="4">C18/9</strain>
    </source>
</reference>
<sequence length="764" mass="84630">MLLIPSGHPPLSNFAFSHTLTLSGYQLYAVEKWVVSRNRPFPLLVVYTGDAAHTVRLDALKPNTEADMKDAVHFLRLDARPKNLGEGTLMVTSLAHFRSDYTIVLIPGGDWLVVREQLYVNVNLLRMGCAGRTALTLESPSSGTRDRFVGMYGFPATVKGRGFNEIVLEMVRLVQGALGMFGSQVEGDGLLCDLTVEALRQWLAKGYVPGLSKERLTDPSVVVALLSLVFVVRNKLVALGYTHVVPKDPFLHPQLFSMSLANVHVQPRLSKTPTATPLLAGQTPAYINHVLLETIHSAYEHSGETVPPACGPESILEPIVDVRRFVAVVLGTEKGEESLGGIVRGIGREKGSKGVGSVVRALWSGRIAWVVRLREAADGEKKSVWSDLDTAGSDRSDPRSTDDEGDLFASLAWGRKRVKGKLESWAGRRKKAQTSSVDLRPPPEDEDLLSSGQASPVVPPNPPPMLMVEPPSIEASTADLIPSSKFDGMANLSVRKRPWGDRMKQGRVTSWSDPVSSKKRERPPTANSTSEVCSRPLRRLTQRRSIDVITDKLVKETRVLRIEHMRIDVELCGQMLVMCRRASHLKNVVEVVNILNSRLTGTNKRLREAYSRYGEGVNESILAEVDAEGSRSGRMMQTVNTLWYEAEQMSLRDAWHAGVGGRRKVVEAREKVFGLGLANKEKGGKHRQWRVNGVECVVDRYGRTESEAEEERGVWGDASESSESEKEEQTEGVEVNQRLRPVWLLKWFTRWGRQQTVASSTAQS</sequence>
<feature type="region of interest" description="Disordered" evidence="1">
    <location>
        <begin position="708"/>
        <end position="733"/>
    </location>
</feature>
<dbReference type="OrthoDB" id="19806at2759"/>
<dbReference type="Proteomes" id="UP000219338">
    <property type="component" value="Unassembled WGS sequence"/>
</dbReference>
<feature type="region of interest" description="Disordered" evidence="1">
    <location>
        <begin position="423"/>
        <end position="460"/>
    </location>
</feature>
<evidence type="ECO:0000256" key="1">
    <source>
        <dbReference type="SAM" id="MobiDB-lite"/>
    </source>
</evidence>
<dbReference type="PANTHER" id="PTHR31011:SF2">
    <property type="entry name" value="PROTEIN STB2-RELATED"/>
    <property type="match status" value="1"/>
</dbReference>
<evidence type="ECO:0000259" key="2">
    <source>
        <dbReference type="Pfam" id="PF25995"/>
    </source>
</evidence>
<proteinExistence type="predicted"/>
<dbReference type="PANTHER" id="PTHR31011">
    <property type="entry name" value="PROTEIN STB2-RELATED"/>
    <property type="match status" value="1"/>
</dbReference>
<keyword evidence="4" id="KW-1185">Reference proteome</keyword>
<feature type="domain" description="STB6-like N-terminal" evidence="2">
    <location>
        <begin position="16"/>
        <end position="127"/>
    </location>
</feature>
<accession>A0A284QZW6</accession>
<protein>
    <recommendedName>
        <fullName evidence="2">STB6-like N-terminal domain-containing protein</fullName>
    </recommendedName>
</protein>
<evidence type="ECO:0000313" key="4">
    <source>
        <dbReference type="Proteomes" id="UP000219338"/>
    </source>
</evidence>
<feature type="region of interest" description="Disordered" evidence="1">
    <location>
        <begin position="382"/>
        <end position="405"/>
    </location>
</feature>
<dbReference type="OMA" id="TIHSAYE"/>
<name>A0A284QZW6_ARMOS</name>
<dbReference type="InterPro" id="IPR038919">
    <property type="entry name" value="STB2/STB2"/>
</dbReference>